<organism evidence="3 4">
    <name type="scientific">Streblomastix strix</name>
    <dbReference type="NCBI Taxonomy" id="222440"/>
    <lineage>
        <taxon>Eukaryota</taxon>
        <taxon>Metamonada</taxon>
        <taxon>Preaxostyla</taxon>
        <taxon>Oxymonadida</taxon>
        <taxon>Streblomastigidae</taxon>
        <taxon>Streblomastix</taxon>
    </lineage>
</organism>
<feature type="compositionally biased region" description="Low complexity" evidence="2">
    <location>
        <begin position="129"/>
        <end position="143"/>
    </location>
</feature>
<evidence type="ECO:0000256" key="1">
    <source>
        <dbReference type="SAM" id="Coils"/>
    </source>
</evidence>
<dbReference type="EMBL" id="SNRW01000148">
    <property type="protein sequence ID" value="KAA6403034.1"/>
    <property type="molecule type" value="Genomic_DNA"/>
</dbReference>
<reference evidence="3 4" key="1">
    <citation type="submission" date="2019-03" db="EMBL/GenBank/DDBJ databases">
        <title>Single cell metagenomics reveals metabolic interactions within the superorganism composed of flagellate Streblomastix strix and complex community of Bacteroidetes bacteria on its surface.</title>
        <authorList>
            <person name="Treitli S.C."/>
            <person name="Kolisko M."/>
            <person name="Husnik F."/>
            <person name="Keeling P."/>
            <person name="Hampl V."/>
        </authorList>
    </citation>
    <scope>NUCLEOTIDE SEQUENCE [LARGE SCALE GENOMIC DNA]</scope>
    <source>
        <strain evidence="3">ST1C</strain>
    </source>
</reference>
<protein>
    <submittedName>
        <fullName evidence="3">Uncharacterized protein</fullName>
    </submittedName>
</protein>
<dbReference type="AlphaFoldDB" id="A0A5J4X795"/>
<dbReference type="Proteomes" id="UP000324800">
    <property type="component" value="Unassembled WGS sequence"/>
</dbReference>
<evidence type="ECO:0000313" key="4">
    <source>
        <dbReference type="Proteomes" id="UP000324800"/>
    </source>
</evidence>
<evidence type="ECO:0000256" key="2">
    <source>
        <dbReference type="SAM" id="MobiDB-lite"/>
    </source>
</evidence>
<comment type="caution">
    <text evidence="3">The sequence shown here is derived from an EMBL/GenBank/DDBJ whole genome shotgun (WGS) entry which is preliminary data.</text>
</comment>
<sequence length="278" mass="31843">MAQPLSNVDLLTALGVDPNTLDEKQQQSVINLLRESARLLEDANSGQNKDQIEKSLTANLDQNAAKIAAKKLFVDQQQSKDFVTQKDLKHLEEEIASIIADDKFMRSVEQDQTDIVNAITSPPKKPKAKSSQSGQSTNQSNQRNRSDGRSTPTLMSSQDTHISSQLDNGMKGQQKNTLAEKRRQVSHSGVPWIKKMNRNIDNTLRYLKDNPEEREKYEPRIENYLEKQKEKYEREKEALLKRREEKLDAQFLKEKERQSMIKEALYHNLPLPVEATEG</sequence>
<feature type="compositionally biased region" description="Polar residues" evidence="2">
    <location>
        <begin position="149"/>
        <end position="177"/>
    </location>
</feature>
<feature type="region of interest" description="Disordered" evidence="2">
    <location>
        <begin position="117"/>
        <end position="188"/>
    </location>
</feature>
<accession>A0A5J4X795</accession>
<proteinExistence type="predicted"/>
<keyword evidence="1" id="KW-0175">Coiled coil</keyword>
<name>A0A5J4X795_9EUKA</name>
<feature type="coiled-coil region" evidence="1">
    <location>
        <begin position="222"/>
        <end position="249"/>
    </location>
</feature>
<evidence type="ECO:0000313" key="3">
    <source>
        <dbReference type="EMBL" id="KAA6403034.1"/>
    </source>
</evidence>
<gene>
    <name evidence="3" type="ORF">EZS28_001438</name>
</gene>